<dbReference type="Proteomes" id="UP001610432">
    <property type="component" value="Unassembled WGS sequence"/>
</dbReference>
<dbReference type="GeneID" id="98141200"/>
<dbReference type="PANTHER" id="PTHR15682">
    <property type="entry name" value="UNHEALTHY RIBOSOME BIOGENESIS PROTEIN 2 HOMOLOG"/>
    <property type="match status" value="1"/>
</dbReference>
<dbReference type="RefSeq" id="XP_070888267.1">
    <property type="nucleotide sequence ID" value="XM_071026128.1"/>
</dbReference>
<dbReference type="EMBL" id="JBFXLQ010000010">
    <property type="protein sequence ID" value="KAL2869288.1"/>
    <property type="molecule type" value="Genomic_DNA"/>
</dbReference>
<proteinExistence type="predicted"/>
<feature type="region of interest" description="Disordered" evidence="1">
    <location>
        <begin position="138"/>
        <end position="181"/>
    </location>
</feature>
<accession>A0ABR4LXN1</accession>
<comment type="caution">
    <text evidence="3">The sequence shown here is derived from an EMBL/GenBank/DDBJ whole genome shotgun (WGS) entry which is preliminary data.</text>
</comment>
<organism evidence="3 4">
    <name type="scientific">Aspergillus lucknowensis</name>
    <dbReference type="NCBI Taxonomy" id="176173"/>
    <lineage>
        <taxon>Eukaryota</taxon>
        <taxon>Fungi</taxon>
        <taxon>Dikarya</taxon>
        <taxon>Ascomycota</taxon>
        <taxon>Pezizomycotina</taxon>
        <taxon>Eurotiomycetes</taxon>
        <taxon>Eurotiomycetidae</taxon>
        <taxon>Eurotiales</taxon>
        <taxon>Aspergillaceae</taxon>
        <taxon>Aspergillus</taxon>
        <taxon>Aspergillus subgen. Nidulantes</taxon>
    </lineage>
</organism>
<reference evidence="3 4" key="1">
    <citation type="submission" date="2024-07" db="EMBL/GenBank/DDBJ databases">
        <title>Section-level genome sequencing and comparative genomics of Aspergillus sections Usti and Cavernicolus.</title>
        <authorList>
            <consortium name="Lawrence Berkeley National Laboratory"/>
            <person name="Nybo J.L."/>
            <person name="Vesth T.C."/>
            <person name="Theobald S."/>
            <person name="Frisvad J.C."/>
            <person name="Larsen T.O."/>
            <person name="Kjaerboelling I."/>
            <person name="Rothschild-Mancinelli K."/>
            <person name="Lyhne E.K."/>
            <person name="Kogle M.E."/>
            <person name="Barry K."/>
            <person name="Clum A."/>
            <person name="Na H."/>
            <person name="Ledsgaard L."/>
            <person name="Lin J."/>
            <person name="Lipzen A."/>
            <person name="Kuo A."/>
            <person name="Riley R."/>
            <person name="Mondo S."/>
            <person name="Labutti K."/>
            <person name="Haridas S."/>
            <person name="Pangalinan J."/>
            <person name="Salamov A.A."/>
            <person name="Simmons B.A."/>
            <person name="Magnuson J.K."/>
            <person name="Chen J."/>
            <person name="Drula E."/>
            <person name="Henrissat B."/>
            <person name="Wiebenga A."/>
            <person name="Lubbers R.J."/>
            <person name="Gomes A.C."/>
            <person name="Macurrencykelacurrency M.R."/>
            <person name="Stajich J."/>
            <person name="Grigoriev I.V."/>
            <person name="Mortensen U.H."/>
            <person name="De Vries R.P."/>
            <person name="Baker S.E."/>
            <person name="Andersen M.R."/>
        </authorList>
    </citation>
    <scope>NUCLEOTIDE SEQUENCE [LARGE SCALE GENOMIC DNA]</scope>
    <source>
        <strain evidence="3 4">CBS 449.75</strain>
    </source>
</reference>
<feature type="domain" description="Nucleolar 27S pre-rRNA processing Urb2/Npa2 C-terminal" evidence="2">
    <location>
        <begin position="1253"/>
        <end position="1485"/>
    </location>
</feature>
<evidence type="ECO:0000259" key="2">
    <source>
        <dbReference type="Pfam" id="PF10441"/>
    </source>
</evidence>
<name>A0ABR4LXN1_9EURO</name>
<keyword evidence="4" id="KW-1185">Reference proteome</keyword>
<protein>
    <submittedName>
        <fullName evidence="3">Urb2/Npa2 family-domain-containing protein</fullName>
    </submittedName>
</protein>
<evidence type="ECO:0000313" key="3">
    <source>
        <dbReference type="EMBL" id="KAL2869288.1"/>
    </source>
</evidence>
<feature type="compositionally biased region" description="Low complexity" evidence="1">
    <location>
        <begin position="139"/>
        <end position="152"/>
    </location>
</feature>
<evidence type="ECO:0000256" key="1">
    <source>
        <dbReference type="SAM" id="MobiDB-lite"/>
    </source>
</evidence>
<gene>
    <name evidence="3" type="ORF">BJX67DRAFT_24285</name>
</gene>
<evidence type="ECO:0000313" key="4">
    <source>
        <dbReference type="Proteomes" id="UP001610432"/>
    </source>
</evidence>
<dbReference type="InterPro" id="IPR018849">
    <property type="entry name" value="Urb2/Npa2_C"/>
</dbReference>
<dbReference type="PANTHER" id="PTHR15682:SF2">
    <property type="entry name" value="UNHEALTHY RIBOSOME BIOGENESIS PROTEIN 2 HOMOLOG"/>
    <property type="match status" value="1"/>
</dbReference>
<sequence length="1486" mass="165981">MPSLLERPRPSQEALLRLEKGTASPTIQLDEAAQIIGLNLSLCGSHPEANKVPHVPIHAAPKEQWVLRWLLKKLKTGKSYRVEPAAFLLLRQLIELIPRKTLASILKDQKFLAILDHAITDLVHNILTGLRDGTADLPLSGSESSRTLSESSHAYEGFDKKGRKRKRTGGNGQDAMDVDEQPRTPASCFSAFTGLLDCLYNLVALANQTAEGNEATGSHLRHALRGEPQPAAVMLGRSFTLASFAILRFRHAQKAAELQHLFYVLPSLLRVWEWRSHRQDDPDQRSSNESFATHSSQSALRLLQCVRATQLDTDERTQLLSGVERLVALHVVLPARAGFFSRGGAGIDYSSNEPDWSSVKPISDTFRPILCTAEPPSWDGMNPQTAEKGLWNTAELIPEFFDVASRSVPRDTFRRQTDEATWLETLFVAVAELAFSLIKSEGTSAFLPTFVGVLERLFRVALKRKVQLSLHTLLTHAVYTGLLKDGLVQVEWNLTALLIELGVDMFLPNSGLADSNKYLEALLAKIILHWRSGSPTDGSYEIIKTGIILPLLRGFTAARDLATFMEIWYQQLTDIEELRMRESDLGPFTVWEDDDLCSAYGELMRNPLNQKLAVAQLRAAASEIRGDDGEIAATGEAYGQIVIMESGYRKRTIDLADANADLESVINTVTYILSSDRFPHRRWRLWKMARNLIENNVQKNSTDLSTHLMNLIAPAAKSIHLRHQESSNIVYARLECIEAYKFILAIIKHTPDTANGNEFPTVMEETANFIKTISVNNALQSMSSPWNGRSESIDSSTILSLAYFLALVRSPSMWNRVEPEVRRSLFGHILSMTTAQYQTSSSTLETLTSGMRFLQAWACVVSHEYLLNAPVIVSDLITVISERVKDDTPNRKLYIESLQRIPASLITRRQRGALLDLLQHVLLLQDGDSVVTIGILSLMAKLADMSKSTAELTSNWEPIWAMAKAVKLRNTDADLEVMKAFRCLHRAVIAKLLLLADGDRRKLFKKVYRKMSAKVAKLQSLDRSSMECFFLRISLSRFWHYRDKLADAIDGPDLTSSREKLFELVVADVRSAKDQCKKQPLEETIHLIKTLDALEDFEDLATSNGEVRKFLHKIESYVEKSVDSGSSLRRVIRRRVLASQRSEESITAPAVQYAESLPPQQIYSEEQQLFIRSTSDRFRSMPAHALLRVIQDICQLGYVGKNAEYHLLIAGLAISAASPTEGKEDDQAKVLSLACTAITEAIPYNKSPNEFVLATECLDALLRSHPACISQWNVDSLLSCIAICASKSGPSIDPKFSGTVYTRVCRLMGVLLGLHRQKTGGRFHLILTAMQRLLRCLFYGTKKRSRLAKSNAGFGQQPYWLSQLGASHAAHFTRLLTSLCDPTISAVSRPTPYGPEHPGLTDQTKKSKRIAGQYLQYLIMDYAQGSLRGALYPDVKAALLPGLYAVLDVMSRDTMRALNAGLDVPGRAVFKALYDDYMKFGRWNKG</sequence>
<dbReference type="InterPro" id="IPR052609">
    <property type="entry name" value="Ribosome_Biogenesis_Reg"/>
</dbReference>
<dbReference type="Pfam" id="PF10441">
    <property type="entry name" value="Urb2"/>
    <property type="match status" value="1"/>
</dbReference>